<gene>
    <name evidence="1" type="ORF">QYS47_06680</name>
</gene>
<proteinExistence type="predicted"/>
<evidence type="ECO:0008006" key="2">
    <source>
        <dbReference type="Google" id="ProtNLM"/>
    </source>
</evidence>
<name>A0AA49GF58_9BACT</name>
<dbReference type="SUPFAM" id="SSF53474">
    <property type="entry name" value="alpha/beta-Hydrolases"/>
    <property type="match status" value="1"/>
</dbReference>
<dbReference type="AlphaFoldDB" id="A0AA49GF58"/>
<dbReference type="EMBL" id="CP129968">
    <property type="protein sequence ID" value="WKK81889.2"/>
    <property type="molecule type" value="Genomic_DNA"/>
</dbReference>
<evidence type="ECO:0000313" key="1">
    <source>
        <dbReference type="EMBL" id="WKK81889.2"/>
    </source>
</evidence>
<accession>A0AA49GF58</accession>
<dbReference type="Proteomes" id="UP001232019">
    <property type="component" value="Chromosome"/>
</dbReference>
<dbReference type="Gene3D" id="3.40.50.1820">
    <property type="entry name" value="alpha/beta hydrolase"/>
    <property type="match status" value="1"/>
</dbReference>
<protein>
    <recommendedName>
        <fullName evidence="2">Alpha/beta hydrolase</fullName>
    </recommendedName>
</protein>
<dbReference type="InterPro" id="IPR029058">
    <property type="entry name" value="AB_hydrolase_fold"/>
</dbReference>
<dbReference type="RefSeq" id="WP_322347968.1">
    <property type="nucleotide sequence ID" value="NZ_CP129968.2"/>
</dbReference>
<organism evidence="1">
    <name type="scientific">Marivirga arenosa</name>
    <dbReference type="NCBI Taxonomy" id="3059076"/>
    <lineage>
        <taxon>Bacteria</taxon>
        <taxon>Pseudomonadati</taxon>
        <taxon>Bacteroidota</taxon>
        <taxon>Cytophagia</taxon>
        <taxon>Cytophagales</taxon>
        <taxon>Marivirgaceae</taxon>
        <taxon>Marivirga</taxon>
    </lineage>
</organism>
<reference evidence="1" key="1">
    <citation type="submission" date="2023-08" db="EMBL/GenBank/DDBJ databases">
        <title>Comparative genomics and taxonomic characterization of three novel marine species of genus Marivirga.</title>
        <authorList>
            <person name="Muhammad N."/>
            <person name="Kim S.-G."/>
        </authorList>
    </citation>
    <scope>NUCLEOTIDE SEQUENCE</scope>
    <source>
        <strain evidence="1">BKB1-2</strain>
    </source>
</reference>
<dbReference type="KEGG" id="marp:QYS47_06680"/>
<dbReference type="PROSITE" id="PS51257">
    <property type="entry name" value="PROKAR_LIPOPROTEIN"/>
    <property type="match status" value="1"/>
</dbReference>
<sequence length="303" mass="35176">MNYRSFYFISFIILFISCQTKPQEDSKFQEIIEEGYELVIPNEPIKGVVVLFGGYPEQASDIKREFDILEKAIENDVAILYSNFNQKIWLKQLEIETLAFEIKQALENYKLPRDNLHIGGFSSGGNVAVLLSNYLAGNAQIGIMPRGVFLVDSPINLKALYDNAELNIKRDFSEVSVEEANWLLQKFENTLGNPEDSVAKFEQYSVYTLQNQNVSNLRNLKNTKIRLYTEPDSLWWKENRQTDFVNTNAYQIQELAKVLNQNEFEKVEYLPSHQKGYRSNGNRHPHSWSIINQNDLLDWMLDP</sequence>